<evidence type="ECO:0000313" key="1">
    <source>
        <dbReference type="EMBL" id="CEH18271.1"/>
    </source>
</evidence>
<reference evidence="1 2" key="1">
    <citation type="submission" date="2014-09" db="EMBL/GenBank/DDBJ databases">
        <authorList>
            <person name="Magalhaes I.L.F."/>
            <person name="Oliveira U."/>
            <person name="Santos F.R."/>
            <person name="Vidigal T.H.D.A."/>
            <person name="Brescovit A.D."/>
            <person name="Santos A.J."/>
        </authorList>
    </citation>
    <scope>NUCLEOTIDE SEQUENCE [LARGE SCALE GENOMIC DNA]</scope>
</reference>
<proteinExistence type="predicted"/>
<sequence>MLGCRLQSLDAASDAALAIATAPSDVSNSKIETDCKLAAKLLPGTCQVEVVKSVAVGSARCFRREKVLCSQVGPTSLNY</sequence>
<protein>
    <submittedName>
        <fullName evidence="1">Uncharacterized protein</fullName>
    </submittedName>
</protein>
<dbReference type="AlphaFoldDB" id="A0A0P1BQX0"/>
<name>A0A0P1BQX0_9BASI</name>
<organism evidence="1 2">
    <name type="scientific">Ceraceosorus bombacis</name>
    <dbReference type="NCBI Taxonomy" id="401625"/>
    <lineage>
        <taxon>Eukaryota</taxon>
        <taxon>Fungi</taxon>
        <taxon>Dikarya</taxon>
        <taxon>Basidiomycota</taxon>
        <taxon>Ustilaginomycotina</taxon>
        <taxon>Exobasidiomycetes</taxon>
        <taxon>Ceraceosorales</taxon>
        <taxon>Ceraceosoraceae</taxon>
        <taxon>Ceraceosorus</taxon>
    </lineage>
</organism>
<dbReference type="EMBL" id="CCYA01000270">
    <property type="protein sequence ID" value="CEH18271.1"/>
    <property type="molecule type" value="Genomic_DNA"/>
</dbReference>
<dbReference type="Proteomes" id="UP000054845">
    <property type="component" value="Unassembled WGS sequence"/>
</dbReference>
<keyword evidence="2" id="KW-1185">Reference proteome</keyword>
<evidence type="ECO:0000313" key="2">
    <source>
        <dbReference type="Proteomes" id="UP000054845"/>
    </source>
</evidence>
<accession>A0A0P1BQX0</accession>